<dbReference type="GO" id="GO:0140359">
    <property type="term" value="F:ABC-type transporter activity"/>
    <property type="evidence" value="ECO:0007669"/>
    <property type="project" value="InterPro"/>
</dbReference>
<accession>A0A9D1XK35</accession>
<keyword evidence="2 7" id="KW-0812">Transmembrane</keyword>
<feature type="transmembrane region" description="Helical" evidence="7">
    <location>
        <begin position="233"/>
        <end position="257"/>
    </location>
</feature>
<dbReference type="GO" id="GO:0034040">
    <property type="term" value="F:ATPase-coupled lipid transmembrane transporter activity"/>
    <property type="evidence" value="ECO:0007669"/>
    <property type="project" value="TreeGrafter"/>
</dbReference>
<evidence type="ECO:0000256" key="1">
    <source>
        <dbReference type="ARBA" id="ARBA00004651"/>
    </source>
</evidence>
<dbReference type="Proteomes" id="UP000886724">
    <property type="component" value="Unassembled WGS sequence"/>
</dbReference>
<feature type="transmembrane region" description="Helical" evidence="7">
    <location>
        <begin position="149"/>
        <end position="167"/>
    </location>
</feature>
<keyword evidence="5 7" id="KW-1133">Transmembrane helix</keyword>
<proteinExistence type="predicted"/>
<evidence type="ECO:0000256" key="4">
    <source>
        <dbReference type="ARBA" id="ARBA00022840"/>
    </source>
</evidence>
<dbReference type="Pfam" id="PF00005">
    <property type="entry name" value="ABC_tran"/>
    <property type="match status" value="1"/>
</dbReference>
<reference evidence="10" key="2">
    <citation type="submission" date="2021-04" db="EMBL/GenBank/DDBJ databases">
        <authorList>
            <person name="Gilroy R."/>
        </authorList>
    </citation>
    <scope>NUCLEOTIDE SEQUENCE</scope>
    <source>
        <strain evidence="10">ChiGjej1B1-14440</strain>
    </source>
</reference>
<feature type="transmembrane region" description="Helical" evidence="7">
    <location>
        <begin position="12"/>
        <end position="32"/>
    </location>
</feature>
<evidence type="ECO:0000256" key="6">
    <source>
        <dbReference type="ARBA" id="ARBA00023136"/>
    </source>
</evidence>
<gene>
    <name evidence="10" type="ORF">H9980_01710</name>
</gene>
<dbReference type="EMBL" id="DXET01000043">
    <property type="protein sequence ID" value="HIX80670.1"/>
    <property type="molecule type" value="Genomic_DNA"/>
</dbReference>
<dbReference type="GO" id="GO:0005886">
    <property type="term" value="C:plasma membrane"/>
    <property type="evidence" value="ECO:0007669"/>
    <property type="project" value="UniProtKB-SubCell"/>
</dbReference>
<keyword evidence="3" id="KW-0547">Nucleotide-binding</keyword>
<feature type="domain" description="ABC transporter" evidence="8">
    <location>
        <begin position="323"/>
        <end position="555"/>
    </location>
</feature>
<evidence type="ECO:0000259" key="9">
    <source>
        <dbReference type="PROSITE" id="PS50929"/>
    </source>
</evidence>
<dbReference type="Gene3D" id="3.40.50.300">
    <property type="entry name" value="P-loop containing nucleotide triphosphate hydrolases"/>
    <property type="match status" value="1"/>
</dbReference>
<dbReference type="InterPro" id="IPR036640">
    <property type="entry name" value="ABC1_TM_sf"/>
</dbReference>
<dbReference type="Pfam" id="PF00664">
    <property type="entry name" value="ABC_membrane"/>
    <property type="match status" value="1"/>
</dbReference>
<dbReference type="SMART" id="SM00382">
    <property type="entry name" value="AAA"/>
    <property type="match status" value="1"/>
</dbReference>
<dbReference type="InterPro" id="IPR011527">
    <property type="entry name" value="ABC1_TM_dom"/>
</dbReference>
<feature type="transmembrane region" description="Helical" evidence="7">
    <location>
        <begin position="52"/>
        <end position="76"/>
    </location>
</feature>
<sequence length="556" mass="63846">MRRYLKRNKWHFFLAGFICLLSALATLFLAYVMKYIMDVAISKDLKLFYRAIILSLLLIIIYVLLVYLKGIVNAVFLKKVMVMLRSDYFKALMNRNIFDNSNPSKYISVFNNDISLLEKNYLENLLLIISDLFLIVICTIGLFLTNFKLALIVVLINILSIIIPVIFSKQLSLKQEKYTKVLNELNIKFKDYLMGFELIKANNVINKIKTIFNTKEIEHENSKQKVRYEEAKINALSSLSSIGTNIITILLCIYFVITGRITIGTVVAINNLVNNITNPLNRLFVEIATVKGTRIVEQKIISFIDLYHCCNNDINYKEPINKIQLEKVSFKYSNKLILNQIDYCFKKGKKYILVGNSGCGKTTLLKLILMYFNNYEGEILYNNKNAKDIDPASIFDQIAFINQETFIFNDTLKNNICLFQDYDSKQINEIINKTGLNQLVASLPEGLNSKIKENGANLSGGQKQKIAIARALLKQKEIIFIDEGTSNLDNLSAYEIEKIILDSKAMIISITHHLKKELLEKYDEILVLDQGKIIESGSYNELIANQQLFYQLLCKQ</sequence>
<dbReference type="SUPFAM" id="SSF52540">
    <property type="entry name" value="P-loop containing nucleoside triphosphate hydrolases"/>
    <property type="match status" value="1"/>
</dbReference>
<evidence type="ECO:0000259" key="8">
    <source>
        <dbReference type="PROSITE" id="PS50893"/>
    </source>
</evidence>
<comment type="caution">
    <text evidence="10">The sequence shown here is derived from an EMBL/GenBank/DDBJ whole genome shotgun (WGS) entry which is preliminary data.</text>
</comment>
<name>A0A9D1XK35_9FIRM</name>
<protein>
    <submittedName>
        <fullName evidence="10">ABC transporter ATP-binding protein/permease</fullName>
    </submittedName>
</protein>
<evidence type="ECO:0000256" key="2">
    <source>
        <dbReference type="ARBA" id="ARBA00022692"/>
    </source>
</evidence>
<evidence type="ECO:0000256" key="5">
    <source>
        <dbReference type="ARBA" id="ARBA00022989"/>
    </source>
</evidence>
<dbReference type="AlphaFoldDB" id="A0A9D1XK35"/>
<comment type="subcellular location">
    <subcellularLocation>
        <location evidence="1">Cell membrane</location>
        <topology evidence="1">Multi-pass membrane protein</topology>
    </subcellularLocation>
</comment>
<feature type="transmembrane region" description="Helical" evidence="7">
    <location>
        <begin position="125"/>
        <end position="143"/>
    </location>
</feature>
<dbReference type="GO" id="GO:0005524">
    <property type="term" value="F:ATP binding"/>
    <property type="evidence" value="ECO:0007669"/>
    <property type="project" value="UniProtKB-KW"/>
</dbReference>
<dbReference type="InterPro" id="IPR039421">
    <property type="entry name" value="Type_1_exporter"/>
</dbReference>
<keyword evidence="4 10" id="KW-0067">ATP-binding</keyword>
<evidence type="ECO:0000313" key="10">
    <source>
        <dbReference type="EMBL" id="HIX80670.1"/>
    </source>
</evidence>
<dbReference type="PROSITE" id="PS50893">
    <property type="entry name" value="ABC_TRANSPORTER_2"/>
    <property type="match status" value="1"/>
</dbReference>
<dbReference type="InterPro" id="IPR003439">
    <property type="entry name" value="ABC_transporter-like_ATP-bd"/>
</dbReference>
<evidence type="ECO:0000256" key="7">
    <source>
        <dbReference type="SAM" id="Phobius"/>
    </source>
</evidence>
<dbReference type="InterPro" id="IPR003593">
    <property type="entry name" value="AAA+_ATPase"/>
</dbReference>
<dbReference type="PROSITE" id="PS50929">
    <property type="entry name" value="ABC_TM1F"/>
    <property type="match status" value="1"/>
</dbReference>
<dbReference type="GO" id="GO:0016887">
    <property type="term" value="F:ATP hydrolysis activity"/>
    <property type="evidence" value="ECO:0007669"/>
    <property type="project" value="InterPro"/>
</dbReference>
<dbReference type="PANTHER" id="PTHR24221:SF654">
    <property type="entry name" value="ATP-BINDING CASSETTE SUB-FAMILY B MEMBER 6"/>
    <property type="match status" value="1"/>
</dbReference>
<reference evidence="10" key="1">
    <citation type="journal article" date="2021" name="PeerJ">
        <title>Extensive microbial diversity within the chicken gut microbiome revealed by metagenomics and culture.</title>
        <authorList>
            <person name="Gilroy R."/>
            <person name="Ravi A."/>
            <person name="Getino M."/>
            <person name="Pursley I."/>
            <person name="Horton D.L."/>
            <person name="Alikhan N.F."/>
            <person name="Baker D."/>
            <person name="Gharbi K."/>
            <person name="Hall N."/>
            <person name="Watson M."/>
            <person name="Adriaenssens E.M."/>
            <person name="Foster-Nyarko E."/>
            <person name="Jarju S."/>
            <person name="Secka A."/>
            <person name="Antonio M."/>
            <person name="Oren A."/>
            <person name="Chaudhuri R.R."/>
            <person name="La Ragione R."/>
            <person name="Hildebrand F."/>
            <person name="Pallen M.J."/>
        </authorList>
    </citation>
    <scope>NUCLEOTIDE SEQUENCE</scope>
    <source>
        <strain evidence="10">ChiGjej1B1-14440</strain>
    </source>
</reference>
<dbReference type="InterPro" id="IPR017871">
    <property type="entry name" value="ABC_transporter-like_CS"/>
</dbReference>
<dbReference type="Gene3D" id="1.20.1560.10">
    <property type="entry name" value="ABC transporter type 1, transmembrane domain"/>
    <property type="match status" value="1"/>
</dbReference>
<dbReference type="InterPro" id="IPR027417">
    <property type="entry name" value="P-loop_NTPase"/>
</dbReference>
<organism evidence="10 11">
    <name type="scientific">Candidatus Erysipelatoclostridium merdavium</name>
    <dbReference type="NCBI Taxonomy" id="2838566"/>
    <lineage>
        <taxon>Bacteria</taxon>
        <taxon>Bacillati</taxon>
        <taxon>Bacillota</taxon>
        <taxon>Erysipelotrichia</taxon>
        <taxon>Erysipelotrichales</taxon>
        <taxon>Erysipelotrichales incertae sedis</taxon>
    </lineage>
</organism>
<dbReference type="PROSITE" id="PS00211">
    <property type="entry name" value="ABC_TRANSPORTER_1"/>
    <property type="match status" value="1"/>
</dbReference>
<keyword evidence="6 7" id="KW-0472">Membrane</keyword>
<dbReference type="PANTHER" id="PTHR24221">
    <property type="entry name" value="ATP-BINDING CASSETTE SUB-FAMILY B"/>
    <property type="match status" value="1"/>
</dbReference>
<feature type="domain" description="ABC transmembrane type-1" evidence="9">
    <location>
        <begin position="13"/>
        <end position="292"/>
    </location>
</feature>
<dbReference type="SUPFAM" id="SSF90123">
    <property type="entry name" value="ABC transporter transmembrane region"/>
    <property type="match status" value="1"/>
</dbReference>
<evidence type="ECO:0000256" key="3">
    <source>
        <dbReference type="ARBA" id="ARBA00022741"/>
    </source>
</evidence>
<evidence type="ECO:0000313" key="11">
    <source>
        <dbReference type="Proteomes" id="UP000886724"/>
    </source>
</evidence>